<keyword evidence="8" id="KW-0677">Repeat</keyword>
<feature type="binding site" evidence="17">
    <location>
        <position position="719"/>
    </location>
    <ligand>
        <name>ATP</name>
        <dbReference type="ChEBI" id="CHEBI:30616"/>
    </ligand>
</feature>
<dbReference type="STRING" id="6238.A8XHR0"/>
<dbReference type="EMBL" id="HE600919">
    <property type="protein sequence ID" value="CAP32177.1"/>
    <property type="molecule type" value="Genomic_DNA"/>
</dbReference>
<dbReference type="PROSITE" id="PS51550">
    <property type="entry name" value="EPH_LBD"/>
    <property type="match status" value="1"/>
</dbReference>
<dbReference type="KEGG" id="cbr:CBG_13447"/>
<dbReference type="GO" id="GO:0005524">
    <property type="term" value="F:ATP binding"/>
    <property type="evidence" value="ECO:0007669"/>
    <property type="project" value="UniProtKB-UniRule"/>
</dbReference>
<dbReference type="InterPro" id="IPR050449">
    <property type="entry name" value="Ephrin_rcpt_TKs"/>
</dbReference>
<comment type="subcellular location">
    <subcellularLocation>
        <location evidence="1">Cell membrane</location>
        <topology evidence="1">Single-pass type I membrane protein</topology>
    </subcellularLocation>
</comment>
<feature type="compositionally biased region" description="Low complexity" evidence="18">
    <location>
        <begin position="1088"/>
        <end position="1108"/>
    </location>
</feature>
<dbReference type="PANTHER" id="PTHR46877">
    <property type="entry name" value="EPH RECEPTOR A5"/>
    <property type="match status" value="1"/>
</dbReference>
<dbReference type="Gene3D" id="2.60.120.260">
    <property type="entry name" value="Galactose-binding domain-like"/>
    <property type="match status" value="1"/>
</dbReference>
<evidence type="ECO:0000259" key="22">
    <source>
        <dbReference type="PROSITE" id="PS50853"/>
    </source>
</evidence>
<protein>
    <recommendedName>
        <fullName evidence="2">receptor protein-tyrosine kinase</fullName>
        <ecNumber evidence="2">2.7.10.1</ecNumber>
    </recommendedName>
</protein>
<dbReference type="InParanoid" id="A8XHR0"/>
<keyword evidence="14" id="KW-0829">Tyrosine-protein kinase</keyword>
<dbReference type="SUPFAM" id="SSF56112">
    <property type="entry name" value="Protein kinase-like (PK-like)"/>
    <property type="match status" value="1"/>
</dbReference>
<dbReference type="CDD" id="cd00063">
    <property type="entry name" value="FN3"/>
    <property type="match status" value="2"/>
</dbReference>
<dbReference type="Gene3D" id="2.10.50.10">
    <property type="entry name" value="Tumor Necrosis Factor Receptor, subunit A, domain 2"/>
    <property type="match status" value="1"/>
</dbReference>
<dbReference type="Pfam" id="PF07714">
    <property type="entry name" value="PK_Tyr_Ser-Thr"/>
    <property type="match status" value="1"/>
</dbReference>
<evidence type="ECO:0000256" key="8">
    <source>
        <dbReference type="ARBA" id="ARBA00022737"/>
    </source>
</evidence>
<dbReference type="WormBase" id="CBG13447">
    <property type="protein sequence ID" value="CBP03296"/>
    <property type="gene ID" value="WBGene00034210"/>
    <property type="gene designation" value="Cbr-vab-1"/>
</dbReference>
<dbReference type="GO" id="GO:0005003">
    <property type="term" value="F:ephrin receptor activity"/>
    <property type="evidence" value="ECO:0007669"/>
    <property type="project" value="UniProtKB-ARBA"/>
</dbReference>
<dbReference type="SUPFAM" id="SSF49265">
    <property type="entry name" value="Fibronectin type III"/>
    <property type="match status" value="1"/>
</dbReference>
<dbReference type="PRINTS" id="PR00109">
    <property type="entry name" value="TYRKINASE"/>
</dbReference>
<dbReference type="Pfam" id="PF01404">
    <property type="entry name" value="Ephrin_lbd"/>
    <property type="match status" value="1"/>
</dbReference>
<dbReference type="SMART" id="SM01411">
    <property type="entry name" value="Ephrin_rec_like"/>
    <property type="match status" value="1"/>
</dbReference>
<dbReference type="Pfam" id="PF22993">
    <property type="entry name" value="SAM_EPH"/>
    <property type="match status" value="1"/>
</dbReference>
<name>A8XHR0_CAEBR</name>
<keyword evidence="15" id="KW-0675">Receptor</keyword>
<dbReference type="FunFam" id="2.60.40.1770:FF:000007">
    <property type="entry name" value="Ephrin receptor 1"/>
    <property type="match status" value="1"/>
</dbReference>
<organism evidence="24 25">
    <name type="scientific">Caenorhabditis briggsae</name>
    <dbReference type="NCBI Taxonomy" id="6238"/>
    <lineage>
        <taxon>Eukaryota</taxon>
        <taxon>Metazoa</taxon>
        <taxon>Ecdysozoa</taxon>
        <taxon>Nematoda</taxon>
        <taxon>Chromadorea</taxon>
        <taxon>Rhabditida</taxon>
        <taxon>Rhabditina</taxon>
        <taxon>Rhabditomorpha</taxon>
        <taxon>Rhabditoidea</taxon>
        <taxon>Rhabditidae</taxon>
        <taxon>Peloderinae</taxon>
        <taxon>Caenorhabditis</taxon>
    </lineage>
</organism>
<dbReference type="PROSITE" id="PS50853">
    <property type="entry name" value="FN3"/>
    <property type="match status" value="2"/>
</dbReference>
<dbReference type="Pfam" id="PF00041">
    <property type="entry name" value="fn3"/>
    <property type="match status" value="2"/>
</dbReference>
<feature type="domain" description="Fibronectin type-III" evidence="22">
    <location>
        <begin position="340"/>
        <end position="444"/>
    </location>
</feature>
<dbReference type="InterPro" id="IPR003961">
    <property type="entry name" value="FN3_dom"/>
</dbReference>
<evidence type="ECO:0000256" key="20">
    <source>
        <dbReference type="SAM" id="SignalP"/>
    </source>
</evidence>
<keyword evidence="16" id="KW-0325">Glycoprotein</keyword>
<feature type="domain" description="Protein kinase" evidence="21">
    <location>
        <begin position="691"/>
        <end position="981"/>
    </location>
</feature>
<evidence type="ECO:0000256" key="10">
    <source>
        <dbReference type="ARBA" id="ARBA00022777"/>
    </source>
</evidence>
<dbReference type="SMART" id="SM00615">
    <property type="entry name" value="EPH_lbd"/>
    <property type="match status" value="1"/>
</dbReference>
<dbReference type="Proteomes" id="UP000008549">
    <property type="component" value="Unassembled WGS sequence"/>
</dbReference>
<dbReference type="InterPro" id="IPR054590">
    <property type="entry name" value="EPH_SAM"/>
</dbReference>
<proteinExistence type="predicted"/>
<feature type="domain" description="Eph LBD" evidence="23">
    <location>
        <begin position="30"/>
        <end position="216"/>
    </location>
</feature>
<keyword evidence="3" id="KW-1003">Cell membrane</keyword>
<dbReference type="InterPro" id="IPR009030">
    <property type="entry name" value="Growth_fac_rcpt_cys_sf"/>
</dbReference>
<dbReference type="PROSITE" id="PS00107">
    <property type="entry name" value="PROTEIN_KINASE_ATP"/>
    <property type="match status" value="1"/>
</dbReference>
<keyword evidence="13 19" id="KW-0472">Membrane</keyword>
<dbReference type="GO" id="GO:0043235">
    <property type="term" value="C:receptor complex"/>
    <property type="evidence" value="ECO:0000318"/>
    <property type="project" value="GO_Central"/>
</dbReference>
<dbReference type="Gene3D" id="2.60.40.1770">
    <property type="entry name" value="ephrin a2 ectodomain"/>
    <property type="match status" value="1"/>
</dbReference>
<dbReference type="Gene3D" id="3.30.200.20">
    <property type="entry name" value="Phosphorylase Kinase, domain 1"/>
    <property type="match status" value="1"/>
</dbReference>
<evidence type="ECO:0000256" key="17">
    <source>
        <dbReference type="PROSITE-ProRule" id="PRU10141"/>
    </source>
</evidence>
<dbReference type="eggNOG" id="KOG0196">
    <property type="taxonomic scope" value="Eukaryota"/>
</dbReference>
<dbReference type="InterPro" id="IPR011009">
    <property type="entry name" value="Kinase-like_dom_sf"/>
</dbReference>
<evidence type="ECO:0000256" key="9">
    <source>
        <dbReference type="ARBA" id="ARBA00022741"/>
    </source>
</evidence>
<dbReference type="Gene3D" id="2.60.40.10">
    <property type="entry name" value="Immunoglobulins"/>
    <property type="match status" value="2"/>
</dbReference>
<dbReference type="FunCoup" id="A8XHR0">
    <property type="interactions" value="1488"/>
</dbReference>
<evidence type="ECO:0000256" key="1">
    <source>
        <dbReference type="ARBA" id="ARBA00004251"/>
    </source>
</evidence>
<dbReference type="FunFam" id="1.10.510.10:FF:000268">
    <property type="entry name" value="Receptor protein-tyrosine kinase"/>
    <property type="match status" value="1"/>
</dbReference>
<dbReference type="FunFam" id="2.60.40.10:FF:002300">
    <property type="entry name" value="Ephrin receptor 1"/>
    <property type="match status" value="1"/>
</dbReference>
<dbReference type="InterPro" id="IPR000719">
    <property type="entry name" value="Prot_kinase_dom"/>
</dbReference>
<dbReference type="GO" id="GO:0004714">
    <property type="term" value="F:transmembrane receptor protein tyrosine kinase activity"/>
    <property type="evidence" value="ECO:0000318"/>
    <property type="project" value="GO_Central"/>
</dbReference>
<evidence type="ECO:0000256" key="13">
    <source>
        <dbReference type="ARBA" id="ARBA00023136"/>
    </source>
</evidence>
<sequence length="1118" mass="124878">MRLYNSRILNPFYSIFLLQLFVIEFVNSHQEVLFDLSKATPATRWDSLALKHDRDDVWMEETWRNPAATDEKHANQRAYVTCNYDMDQPSNWLFSHFIEVQSARRIYVELLFNIRDCLGFTDPKSCKETFTVFLKQLKTSHPGSAKIEREQFAKDMKNWQNIGRMARSNSNTTTETIGFEIEPDTKMIRIAFEEQGICLSLLNVKIYYRVCDEFTDQLVQFPAQVTGAKETDMVRMNGTCIPNASRKIAGVDLIGLCMATGSAIKTSGECVCDSGYSEIADSNGARCESCPPNTYKPKGQSMCKPCPANSVSGEAASSCRCVNGYFRADDEMVSQSCTQPPSRPIKLVANAITATSTRLSWNEPSSLGGRPEIWYEVRCSGRGECGSVVMTPSDKRLSTRSIQINGLRPSSDYTFLVFAKNKVSGELAEFSEKSAVIDIRTRSEEEDVPPVTHLRVDASQSDGITIAWSVSDSDIHDFEVEVRPAIVKKRAFETRHVNQTYTTFIGLRHDTVYQFRVRVKDDLRWSSPISYQLGKGLLSSSSSTSEEDTQFLNQTGSALLIIIALILVVIAIALCMIVVQKKTKNRKQMSDLDVLDTYKQDSMTPDYHTTSRHHHHQGNLPANLHEQLRSTTKLNAPLIPSFGSPISQPPPYYGGVHTNSGKYKTYVDPTTYEDPYQALIEFTFDISPNDVFITQVIGGGEFGDVCLGGLSRNSPAAAKWNVASTMARGFESEQYETVAIKTLKSGSSAKAKAEFLTEATIMGQFSHPNVIRLIGVVTSSEPVMIISEYMVNGSLDQYLRNADQRGDKVHWEKITEMLYGIASGMKYLTDMGYVHRVSWISDLAARNVLLDHELRCKIADFGLSRGVRSEGSSIEPEYTTNGGKIPVRWTAPEAITHRKFTPSSDVWSFGVVIWEVCSFGERPYWDWTNQKVISEVMIGYRLPPPMDCPMGLYRIAQWCWKMERHERPTFTQLLAAFHKYILQPTLIETDPGELPRRVMSQAALNSMNPSYGSVSMPTPPSSAAPMPSLDDFLRQIGLNHVYGKLVSNNIHSVSDLANTSHLDLLACGLISPECSIVRDGLNGRIVTSSGSPGNSSGTLHATTRGTRTTRPREEGFFV</sequence>
<feature type="chain" id="PRO_5002733439" description="receptor protein-tyrosine kinase" evidence="20">
    <location>
        <begin position="29"/>
        <end position="1118"/>
    </location>
</feature>
<keyword evidence="9 17" id="KW-0547">Nucleotide-binding</keyword>
<reference evidence="24 25" key="1">
    <citation type="journal article" date="2003" name="PLoS Biol.">
        <title>The genome sequence of Caenorhabditis briggsae: a platform for comparative genomics.</title>
        <authorList>
            <person name="Stein L.D."/>
            <person name="Bao Z."/>
            <person name="Blasiar D."/>
            <person name="Blumenthal T."/>
            <person name="Brent M.R."/>
            <person name="Chen N."/>
            <person name="Chinwalla A."/>
            <person name="Clarke L."/>
            <person name="Clee C."/>
            <person name="Coghlan A."/>
            <person name="Coulson A."/>
            <person name="D'Eustachio P."/>
            <person name="Fitch D.H."/>
            <person name="Fulton L.A."/>
            <person name="Fulton R.E."/>
            <person name="Griffiths-Jones S."/>
            <person name="Harris T.W."/>
            <person name="Hillier L.W."/>
            <person name="Kamath R."/>
            <person name="Kuwabara P.E."/>
            <person name="Mardis E.R."/>
            <person name="Marra M.A."/>
            <person name="Miner T.L."/>
            <person name="Minx P."/>
            <person name="Mullikin J.C."/>
            <person name="Plumb R.W."/>
            <person name="Rogers J."/>
            <person name="Schein J.E."/>
            <person name="Sohrmann M."/>
            <person name="Spieth J."/>
            <person name="Stajich J.E."/>
            <person name="Wei C."/>
            <person name="Willey D."/>
            <person name="Wilson R.K."/>
            <person name="Durbin R."/>
            <person name="Waterston R.H."/>
        </authorList>
    </citation>
    <scope>NUCLEOTIDE SEQUENCE [LARGE SCALE GENOMIC DNA]</scope>
    <source>
        <strain evidence="24 25">AF16</strain>
    </source>
</reference>
<evidence type="ECO:0000256" key="7">
    <source>
        <dbReference type="ARBA" id="ARBA00022729"/>
    </source>
</evidence>
<dbReference type="AlphaFoldDB" id="A8XHR0"/>
<evidence type="ECO:0000313" key="25">
    <source>
        <dbReference type="Proteomes" id="UP000008549"/>
    </source>
</evidence>
<feature type="region of interest" description="Disordered" evidence="18">
    <location>
        <begin position="1087"/>
        <end position="1118"/>
    </location>
</feature>
<evidence type="ECO:0000256" key="3">
    <source>
        <dbReference type="ARBA" id="ARBA00022475"/>
    </source>
</evidence>
<feature type="signal peptide" evidence="20">
    <location>
        <begin position="1"/>
        <end position="28"/>
    </location>
</feature>
<dbReference type="FunFam" id="3.30.200.20:FF:000802">
    <property type="entry name" value="Ephrin receptor 1"/>
    <property type="match status" value="1"/>
</dbReference>
<keyword evidence="10" id="KW-0418">Kinase</keyword>
<dbReference type="InterPro" id="IPR017441">
    <property type="entry name" value="Protein_kinase_ATP_BS"/>
</dbReference>
<evidence type="ECO:0000256" key="12">
    <source>
        <dbReference type="ARBA" id="ARBA00022989"/>
    </source>
</evidence>
<dbReference type="SUPFAM" id="SSF49785">
    <property type="entry name" value="Galactose-binding domain-like"/>
    <property type="match status" value="1"/>
</dbReference>
<keyword evidence="12 19" id="KW-1133">Transmembrane helix</keyword>
<dbReference type="PANTHER" id="PTHR46877:SF14">
    <property type="entry name" value="RECEPTOR PROTEIN-TYROSINE KINASE"/>
    <property type="match status" value="1"/>
</dbReference>
<dbReference type="InterPro" id="IPR001245">
    <property type="entry name" value="Ser-Thr/Tyr_kinase_cat_dom"/>
</dbReference>
<dbReference type="GeneID" id="8573000"/>
<evidence type="ECO:0000256" key="5">
    <source>
        <dbReference type="ARBA" id="ARBA00022679"/>
    </source>
</evidence>
<dbReference type="InterPro" id="IPR001090">
    <property type="entry name" value="Ephrin_rcpt_lig-bd_dom"/>
</dbReference>
<keyword evidence="11 17" id="KW-0067">ATP-binding</keyword>
<dbReference type="HOGENOM" id="CLU_000288_141_4_1"/>
<keyword evidence="7 20" id="KW-0732">Signal</keyword>
<evidence type="ECO:0000256" key="6">
    <source>
        <dbReference type="ARBA" id="ARBA00022692"/>
    </source>
</evidence>
<accession>A8XHR0</accession>
<dbReference type="InterPro" id="IPR008979">
    <property type="entry name" value="Galactose-bd-like_sf"/>
</dbReference>
<keyword evidence="5" id="KW-0808">Transferase</keyword>
<dbReference type="InterPro" id="IPR027936">
    <property type="entry name" value="Eph_TM"/>
</dbReference>
<dbReference type="InterPro" id="IPR036116">
    <property type="entry name" value="FN3_sf"/>
</dbReference>
<evidence type="ECO:0000256" key="14">
    <source>
        <dbReference type="ARBA" id="ARBA00023137"/>
    </source>
</evidence>
<evidence type="ECO:0000259" key="23">
    <source>
        <dbReference type="PROSITE" id="PS51550"/>
    </source>
</evidence>
<keyword evidence="6 19" id="KW-0812">Transmembrane</keyword>
<evidence type="ECO:0000256" key="19">
    <source>
        <dbReference type="SAM" id="Phobius"/>
    </source>
</evidence>
<dbReference type="GO" id="GO:0007169">
    <property type="term" value="P:cell surface receptor protein tyrosine kinase signaling pathway"/>
    <property type="evidence" value="ECO:0000318"/>
    <property type="project" value="GO_Central"/>
</dbReference>
<evidence type="ECO:0000256" key="15">
    <source>
        <dbReference type="ARBA" id="ARBA00023170"/>
    </source>
</evidence>
<dbReference type="CTD" id="8573000"/>
<evidence type="ECO:0000313" key="26">
    <source>
        <dbReference type="WormBase" id="CBG13447"/>
    </source>
</evidence>
<dbReference type="PROSITE" id="PS50011">
    <property type="entry name" value="PROTEIN_KINASE_DOM"/>
    <property type="match status" value="1"/>
</dbReference>
<dbReference type="Pfam" id="PF14575">
    <property type="entry name" value="EphA2_TM"/>
    <property type="match status" value="1"/>
</dbReference>
<dbReference type="Pfam" id="PF25599">
    <property type="entry name" value="Ephrin_CRD"/>
    <property type="match status" value="1"/>
</dbReference>
<reference evidence="24 25" key="2">
    <citation type="journal article" date="2011" name="PLoS Genet.">
        <title>Caenorhabditis briggsae recombinant inbred line genotypes reveal inter-strain incompatibility and the evolution of recombination.</title>
        <authorList>
            <person name="Ross J.A."/>
            <person name="Koboldt D.C."/>
            <person name="Staisch J.E."/>
            <person name="Chamberlin H.M."/>
            <person name="Gupta B.P."/>
            <person name="Miller R.D."/>
            <person name="Baird S.E."/>
            <person name="Haag E.S."/>
        </authorList>
    </citation>
    <scope>NUCLEOTIDE SEQUENCE [LARGE SCALE GENOMIC DNA]</scope>
    <source>
        <strain evidence="24 25">AF16</strain>
    </source>
</reference>
<evidence type="ECO:0000256" key="16">
    <source>
        <dbReference type="ARBA" id="ARBA00023180"/>
    </source>
</evidence>
<dbReference type="InterPro" id="IPR013783">
    <property type="entry name" value="Ig-like_fold"/>
</dbReference>
<evidence type="ECO:0000256" key="11">
    <source>
        <dbReference type="ARBA" id="ARBA00022840"/>
    </source>
</evidence>
<dbReference type="RefSeq" id="XP_002630069.1">
    <property type="nucleotide sequence ID" value="XM_002630023.1"/>
</dbReference>
<dbReference type="FunFam" id="2.60.40.10:FF:002713">
    <property type="entry name" value="Ephrin receptor 1"/>
    <property type="match status" value="1"/>
</dbReference>
<dbReference type="OMA" id="YDEHNGE"/>
<keyword evidence="25" id="KW-1185">Reference proteome</keyword>
<dbReference type="GO" id="GO:0005886">
    <property type="term" value="C:plasma membrane"/>
    <property type="evidence" value="ECO:0000318"/>
    <property type="project" value="GO_Central"/>
</dbReference>
<dbReference type="EC" id="2.7.10.1" evidence="2"/>
<evidence type="ECO:0000259" key="21">
    <source>
        <dbReference type="PROSITE" id="PS50011"/>
    </source>
</evidence>
<feature type="transmembrane region" description="Helical" evidence="19">
    <location>
        <begin position="558"/>
        <end position="579"/>
    </location>
</feature>
<dbReference type="SMART" id="SM00060">
    <property type="entry name" value="FN3"/>
    <property type="match status" value="2"/>
</dbReference>
<keyword evidence="4" id="KW-0597">Phosphoprotein</keyword>
<evidence type="ECO:0000256" key="18">
    <source>
        <dbReference type="SAM" id="MobiDB-lite"/>
    </source>
</evidence>
<evidence type="ECO:0000256" key="2">
    <source>
        <dbReference type="ARBA" id="ARBA00011902"/>
    </source>
</evidence>
<gene>
    <name evidence="26" type="primary">vab-1</name>
    <name evidence="24" type="synonym">Cbr-vab-1</name>
    <name evidence="26" type="ORF">CBG13447</name>
    <name evidence="24" type="ORF">CBG_13447</name>
</gene>
<dbReference type="FunFam" id="2.10.50.10:FF:000001">
    <property type="entry name" value="Ephrin type-A receptor 5"/>
    <property type="match status" value="1"/>
</dbReference>
<feature type="domain" description="Fibronectin type-III" evidence="22">
    <location>
        <begin position="450"/>
        <end position="536"/>
    </location>
</feature>
<evidence type="ECO:0000313" key="24">
    <source>
        <dbReference type="EMBL" id="CAP32177.1"/>
    </source>
</evidence>
<dbReference type="Gene3D" id="1.10.510.10">
    <property type="entry name" value="Transferase(Phosphotransferase) domain 1"/>
    <property type="match status" value="1"/>
</dbReference>
<evidence type="ECO:0000256" key="4">
    <source>
        <dbReference type="ARBA" id="ARBA00022553"/>
    </source>
</evidence>
<dbReference type="SUPFAM" id="SSF57184">
    <property type="entry name" value="Growth factor receptor domain"/>
    <property type="match status" value="1"/>
</dbReference>